<sequence>MERWNRFIGDDPDVDDEEESEKSDVDDVQAVDTDEELEARCGGDSGAETE</sequence>
<keyword evidence="3" id="KW-1185">Reference proteome</keyword>
<organism evidence="2 3">
    <name type="scientific">Hydatigena taeniaeformis</name>
    <name type="common">Feline tapeworm</name>
    <name type="synonym">Taenia taeniaeformis</name>
    <dbReference type="NCBI Taxonomy" id="6205"/>
    <lineage>
        <taxon>Eukaryota</taxon>
        <taxon>Metazoa</taxon>
        <taxon>Spiralia</taxon>
        <taxon>Lophotrochozoa</taxon>
        <taxon>Platyhelminthes</taxon>
        <taxon>Cestoda</taxon>
        <taxon>Eucestoda</taxon>
        <taxon>Cyclophyllidea</taxon>
        <taxon>Taeniidae</taxon>
        <taxon>Hydatigera</taxon>
    </lineage>
</organism>
<evidence type="ECO:0000256" key="1">
    <source>
        <dbReference type="SAM" id="MobiDB-lite"/>
    </source>
</evidence>
<name>A0A3P7HL70_HYDTA</name>
<dbReference type="EMBL" id="UYWX01021705">
    <property type="protein sequence ID" value="VDM35422.1"/>
    <property type="molecule type" value="Genomic_DNA"/>
</dbReference>
<reference evidence="2 3" key="1">
    <citation type="submission" date="2018-11" db="EMBL/GenBank/DDBJ databases">
        <authorList>
            <consortium name="Pathogen Informatics"/>
        </authorList>
    </citation>
    <scope>NUCLEOTIDE SEQUENCE [LARGE SCALE GENOMIC DNA]</scope>
</reference>
<evidence type="ECO:0000313" key="2">
    <source>
        <dbReference type="EMBL" id="VDM35422.1"/>
    </source>
</evidence>
<accession>A0A3P7HL70</accession>
<proteinExistence type="predicted"/>
<dbReference type="Proteomes" id="UP000274429">
    <property type="component" value="Unassembled WGS sequence"/>
</dbReference>
<protein>
    <submittedName>
        <fullName evidence="2">Uncharacterized protein</fullName>
    </submittedName>
</protein>
<feature type="region of interest" description="Disordered" evidence="1">
    <location>
        <begin position="1"/>
        <end position="50"/>
    </location>
</feature>
<gene>
    <name evidence="2" type="ORF">TTAC_LOCUS10442</name>
</gene>
<dbReference type="AlphaFoldDB" id="A0A3P7HL70"/>
<feature type="compositionally biased region" description="Acidic residues" evidence="1">
    <location>
        <begin position="10"/>
        <end position="37"/>
    </location>
</feature>
<evidence type="ECO:0000313" key="3">
    <source>
        <dbReference type="Proteomes" id="UP000274429"/>
    </source>
</evidence>